<comment type="caution">
    <text evidence="2">The sequence shown here is derived from an EMBL/GenBank/DDBJ whole genome shotgun (WGS) entry which is preliminary data.</text>
</comment>
<evidence type="ECO:0008006" key="4">
    <source>
        <dbReference type="Google" id="ProtNLM"/>
    </source>
</evidence>
<protein>
    <recommendedName>
        <fullName evidence="4">Permease</fullName>
    </recommendedName>
</protein>
<feature type="transmembrane region" description="Helical" evidence="1">
    <location>
        <begin position="85"/>
        <end position="103"/>
    </location>
</feature>
<feature type="transmembrane region" description="Helical" evidence="1">
    <location>
        <begin position="7"/>
        <end position="24"/>
    </location>
</feature>
<sequence length="117" mass="12901">MTNRSKVLIPLALLLIWAILIALFGFLSHFSLAGAVLFIQGFAFYVYENVKGSHEQRSRRLASIVGMVCSALNMMNAFYLESSSIALKALTILFCLACVYVFVGMAKRTSKSTSTVH</sequence>
<keyword evidence="3" id="KW-1185">Reference proteome</keyword>
<evidence type="ECO:0000256" key="1">
    <source>
        <dbReference type="SAM" id="Phobius"/>
    </source>
</evidence>
<organism evidence="2 3">
    <name type="scientific">Paenibacillus hunanensis</name>
    <dbReference type="NCBI Taxonomy" id="539262"/>
    <lineage>
        <taxon>Bacteria</taxon>
        <taxon>Bacillati</taxon>
        <taxon>Bacillota</taxon>
        <taxon>Bacilli</taxon>
        <taxon>Bacillales</taxon>
        <taxon>Paenibacillaceae</taxon>
        <taxon>Paenibacillus</taxon>
    </lineage>
</organism>
<dbReference type="Proteomes" id="UP001185028">
    <property type="component" value="Unassembled WGS sequence"/>
</dbReference>
<reference evidence="2 3" key="1">
    <citation type="submission" date="2023-07" db="EMBL/GenBank/DDBJ databases">
        <title>Genomic Encyclopedia of Type Strains, Phase IV (KMG-IV): sequencing the most valuable type-strain genomes for metagenomic binning, comparative biology and taxonomic classification.</title>
        <authorList>
            <person name="Goeker M."/>
        </authorList>
    </citation>
    <scope>NUCLEOTIDE SEQUENCE [LARGE SCALE GENOMIC DNA]</scope>
    <source>
        <strain evidence="2 3">DSM 22170</strain>
    </source>
</reference>
<keyword evidence="1" id="KW-0472">Membrane</keyword>
<dbReference type="EMBL" id="JAVDQH010000018">
    <property type="protein sequence ID" value="MDR6245838.1"/>
    <property type="molecule type" value="Genomic_DNA"/>
</dbReference>
<keyword evidence="1" id="KW-1133">Transmembrane helix</keyword>
<gene>
    <name evidence="2" type="ORF">JOC58_003754</name>
</gene>
<proteinExistence type="predicted"/>
<accession>A0ABU1J2X2</accession>
<dbReference type="RefSeq" id="WP_188775989.1">
    <property type="nucleotide sequence ID" value="NZ_BMMB01000005.1"/>
</dbReference>
<keyword evidence="1" id="KW-0812">Transmembrane</keyword>
<evidence type="ECO:0000313" key="3">
    <source>
        <dbReference type="Proteomes" id="UP001185028"/>
    </source>
</evidence>
<name>A0ABU1J2X2_9BACL</name>
<feature type="transmembrane region" description="Helical" evidence="1">
    <location>
        <begin position="60"/>
        <end position="79"/>
    </location>
</feature>
<feature type="transmembrane region" description="Helical" evidence="1">
    <location>
        <begin position="30"/>
        <end position="48"/>
    </location>
</feature>
<evidence type="ECO:0000313" key="2">
    <source>
        <dbReference type="EMBL" id="MDR6245838.1"/>
    </source>
</evidence>